<dbReference type="GO" id="GO:0005506">
    <property type="term" value="F:iron ion binding"/>
    <property type="evidence" value="ECO:0007669"/>
    <property type="project" value="InterPro"/>
</dbReference>
<keyword evidence="1" id="KW-0503">Monooxygenase</keyword>
<comment type="caution">
    <text evidence="3">The sequence shown here is derived from an EMBL/GenBank/DDBJ whole genome shotgun (WGS) entry which is preliminary data.</text>
</comment>
<accession>A0A8X6I088</accession>
<keyword evidence="4" id="KW-1185">Reference proteome</keyword>
<name>A0A8X6I088_TRICU</name>
<organism evidence="3 4">
    <name type="scientific">Trichonephila clavata</name>
    <name type="common">Joro spider</name>
    <name type="synonym">Nephila clavata</name>
    <dbReference type="NCBI Taxonomy" id="2740835"/>
    <lineage>
        <taxon>Eukaryota</taxon>
        <taxon>Metazoa</taxon>
        <taxon>Ecdysozoa</taxon>
        <taxon>Arthropoda</taxon>
        <taxon>Chelicerata</taxon>
        <taxon>Arachnida</taxon>
        <taxon>Araneae</taxon>
        <taxon>Araneomorphae</taxon>
        <taxon>Entelegynae</taxon>
        <taxon>Araneoidea</taxon>
        <taxon>Nephilidae</taxon>
        <taxon>Trichonephila</taxon>
    </lineage>
</organism>
<keyword evidence="2" id="KW-0472">Membrane</keyword>
<dbReference type="AlphaFoldDB" id="A0A8X6I088"/>
<reference evidence="3" key="1">
    <citation type="submission" date="2020-07" db="EMBL/GenBank/DDBJ databases">
        <title>Multicomponent nature underlies the extraordinary mechanical properties of spider dragline silk.</title>
        <authorList>
            <person name="Kono N."/>
            <person name="Nakamura H."/>
            <person name="Mori M."/>
            <person name="Yoshida Y."/>
            <person name="Ohtoshi R."/>
            <person name="Malay A.D."/>
            <person name="Moran D.A.P."/>
            <person name="Tomita M."/>
            <person name="Numata K."/>
            <person name="Arakawa K."/>
        </authorList>
    </citation>
    <scope>NUCLEOTIDE SEQUENCE</scope>
</reference>
<protein>
    <submittedName>
        <fullName evidence="3">Cytochrome P450 3A11</fullName>
    </submittedName>
</protein>
<dbReference type="OrthoDB" id="2789670at2759"/>
<dbReference type="EMBL" id="BMAO01014592">
    <property type="protein sequence ID" value="GFQ95934.1"/>
    <property type="molecule type" value="Genomic_DNA"/>
</dbReference>
<keyword evidence="2" id="KW-0812">Transmembrane</keyword>
<keyword evidence="2" id="KW-1133">Transmembrane helix</keyword>
<feature type="transmembrane region" description="Helical" evidence="2">
    <location>
        <begin position="74"/>
        <end position="98"/>
    </location>
</feature>
<dbReference type="SUPFAM" id="SSF48264">
    <property type="entry name" value="Cytochrome P450"/>
    <property type="match status" value="1"/>
</dbReference>
<evidence type="ECO:0000256" key="1">
    <source>
        <dbReference type="ARBA" id="ARBA00023033"/>
    </source>
</evidence>
<dbReference type="GO" id="GO:0020037">
    <property type="term" value="F:heme binding"/>
    <property type="evidence" value="ECO:0007669"/>
    <property type="project" value="InterPro"/>
</dbReference>
<keyword evidence="1" id="KW-0560">Oxidoreductase</keyword>
<sequence length="179" mass="20827">MQENQRPHQWLIAHCEKRSSPPDFSSGFLSYRSVSQTVGCPPPSCRSEQSFDKSSVRLARLESTSRPLLRNKEMFETVTCTWIVAVIVAIFSFIKWYISRNDHYWKKKGVPHAPRASYYSTYKEVKEKGLAEIVKTSLRPYGRRVIGTFEFSTPTVTVADPDILRDIFVKDFHIFPFRR</sequence>
<dbReference type="GO" id="GO:0016705">
    <property type="term" value="F:oxidoreductase activity, acting on paired donors, with incorporation or reduction of molecular oxygen"/>
    <property type="evidence" value="ECO:0007669"/>
    <property type="project" value="InterPro"/>
</dbReference>
<evidence type="ECO:0000256" key="2">
    <source>
        <dbReference type="SAM" id="Phobius"/>
    </source>
</evidence>
<dbReference type="Gene3D" id="1.10.630.10">
    <property type="entry name" value="Cytochrome P450"/>
    <property type="match status" value="1"/>
</dbReference>
<evidence type="ECO:0000313" key="4">
    <source>
        <dbReference type="Proteomes" id="UP000887116"/>
    </source>
</evidence>
<gene>
    <name evidence="3" type="primary">Cyp3a11_12</name>
    <name evidence="3" type="ORF">TNCT_238261</name>
</gene>
<dbReference type="InterPro" id="IPR036396">
    <property type="entry name" value="Cyt_P450_sf"/>
</dbReference>
<dbReference type="GO" id="GO:0004497">
    <property type="term" value="F:monooxygenase activity"/>
    <property type="evidence" value="ECO:0007669"/>
    <property type="project" value="UniProtKB-KW"/>
</dbReference>
<evidence type="ECO:0000313" key="3">
    <source>
        <dbReference type="EMBL" id="GFQ95934.1"/>
    </source>
</evidence>
<proteinExistence type="predicted"/>
<feature type="non-terminal residue" evidence="3">
    <location>
        <position position="1"/>
    </location>
</feature>
<dbReference type="Proteomes" id="UP000887116">
    <property type="component" value="Unassembled WGS sequence"/>
</dbReference>